<name>A0ACC6JJ49_9PSED</name>
<accession>A0ACC6JJ49</accession>
<evidence type="ECO:0000313" key="2">
    <source>
        <dbReference type="Proteomes" id="UP001259420"/>
    </source>
</evidence>
<keyword evidence="1" id="KW-0808">Transferase</keyword>
<keyword evidence="2" id="KW-1185">Reference proteome</keyword>
<gene>
    <name evidence="1" type="ORF">J2X87_001628</name>
</gene>
<comment type="caution">
    <text evidence="1">The sequence shown here is derived from an EMBL/GenBank/DDBJ whole genome shotgun (WGS) entry which is preliminary data.</text>
</comment>
<keyword evidence="1" id="KW-0328">Glycosyltransferase</keyword>
<dbReference type="EC" id="2.4.1.182" evidence="1"/>
<dbReference type="EMBL" id="JAVDSD010000003">
    <property type="protein sequence ID" value="MDR6606562.1"/>
    <property type="molecule type" value="Genomic_DNA"/>
</dbReference>
<dbReference type="Proteomes" id="UP001259420">
    <property type="component" value="Unassembled WGS sequence"/>
</dbReference>
<reference evidence="1" key="1">
    <citation type="submission" date="2023-07" db="EMBL/GenBank/DDBJ databases">
        <title>Sorghum-associated microbial communities from plants grown in Nebraska, USA.</title>
        <authorList>
            <person name="Schachtman D."/>
        </authorList>
    </citation>
    <scope>NUCLEOTIDE SEQUENCE</scope>
    <source>
        <strain evidence="1">BE46</strain>
    </source>
</reference>
<evidence type="ECO:0000313" key="1">
    <source>
        <dbReference type="EMBL" id="MDR6606562.1"/>
    </source>
</evidence>
<sequence>MANLRIALVAGEASGDILGAGLMRALKARHPAVEFIGVGGPLMQAEGLTSYFPMERLSVMGLVEVLGRLRELLARRKKLVADLIAAKPDVFIGIDAPDFNLNIELKLRQAGIKTVHYVSPSVWAWRQKRVLKIREGCDLMLTLFPFEARFYEEKGVPVRFVGHTLADAIPLEADRAAARAELGLPDGPLVALMPGSRGGEVGRLGALFLDTAQRLRALRPGVRFVMPCASAQRRAQLEELLAGRDLPLTLLDGQSHLALAACDAVLIASGTATLEALLYKRPMVVAYRLAPLTFWILKRMVKSPYISLPNLLAQRLLVPELLQDDATVEALAQTLSPLIEGGEEQTRGFDEIHRTLRLDASNQAADAVLNLIGQVK</sequence>
<organism evidence="1 2">
    <name type="scientific">Pseudomonas synxantha</name>
    <dbReference type="NCBI Taxonomy" id="47883"/>
    <lineage>
        <taxon>Bacteria</taxon>
        <taxon>Pseudomonadati</taxon>
        <taxon>Pseudomonadota</taxon>
        <taxon>Gammaproteobacteria</taxon>
        <taxon>Pseudomonadales</taxon>
        <taxon>Pseudomonadaceae</taxon>
        <taxon>Pseudomonas</taxon>
    </lineage>
</organism>
<protein>
    <submittedName>
        <fullName evidence="1">Lipid-A-disaccharide synthase</fullName>
        <ecNumber evidence="1">2.4.1.182</ecNumber>
    </submittedName>
</protein>
<proteinExistence type="predicted"/>